<dbReference type="Gene3D" id="3.90.1170.20">
    <property type="entry name" value="Quinolinate phosphoribosyl transferase, N-terminal domain"/>
    <property type="match status" value="1"/>
</dbReference>
<keyword evidence="7 9" id="KW-0808">Transferase</keyword>
<evidence type="ECO:0000256" key="3">
    <source>
        <dbReference type="ARBA" id="ARBA00009400"/>
    </source>
</evidence>
<dbReference type="InterPro" id="IPR013785">
    <property type="entry name" value="Aldolase_TIM"/>
</dbReference>
<evidence type="ECO:0000256" key="9">
    <source>
        <dbReference type="PIRNR" id="PIRNR006250"/>
    </source>
</evidence>
<protein>
    <recommendedName>
        <fullName evidence="4">nicotinate-nucleotide diphosphorylase (carboxylating)</fullName>
        <ecNumber evidence="4">2.4.2.19</ecNumber>
    </recommendedName>
    <alternativeName>
        <fullName evidence="8">Quinolinate phosphoribosyltransferase [decarboxylating]</fullName>
    </alternativeName>
</protein>
<evidence type="ECO:0000256" key="8">
    <source>
        <dbReference type="ARBA" id="ARBA00033102"/>
    </source>
</evidence>
<keyword evidence="6 9" id="KW-0328">Glycosyltransferase</keyword>
<dbReference type="CDD" id="cd01572">
    <property type="entry name" value="QPRTase"/>
    <property type="match status" value="1"/>
</dbReference>
<sequence length="277" mass="30801">MTQYHIQQFIIQALQEDLGRGDLYAIIAQDREATAYVLAKEEGVFSGFVYLEALAKHFDIKILESHKDGECFKKGTKLCVLSGSHIALLQMERVLLNILAHSSGIATLTYAYSSKISNLPIKLLDTRKTRPLLRELEKYSVVNGGGSNHRFGLDSMLMLKDTHLAHITDLRGIISTARERVPFMCPIEVECESLESAINAMEAGADVVMCDNMSIDEIEKVVAYRNEYAKHTKLEASGNISLENIVEYAQSGVDAISVGSLIHQAKWLDLSLKIHTC</sequence>
<dbReference type="GO" id="GO:0034213">
    <property type="term" value="P:quinolinate catabolic process"/>
    <property type="evidence" value="ECO:0007669"/>
    <property type="project" value="TreeGrafter"/>
</dbReference>
<proteinExistence type="inferred from homology"/>
<dbReference type="GO" id="GO:0004514">
    <property type="term" value="F:nicotinate-nucleotide diphosphorylase (carboxylating) activity"/>
    <property type="evidence" value="ECO:0007669"/>
    <property type="project" value="UniProtKB-EC"/>
</dbReference>
<dbReference type="Proteomes" id="UP000255335">
    <property type="component" value="Unassembled WGS sequence"/>
</dbReference>
<dbReference type="Pfam" id="PF01729">
    <property type="entry name" value="QRPTase_C"/>
    <property type="match status" value="1"/>
</dbReference>
<dbReference type="EMBL" id="UGHZ01000001">
    <property type="protein sequence ID" value="STP09483.1"/>
    <property type="molecule type" value="Genomic_DNA"/>
</dbReference>
<evidence type="ECO:0000256" key="6">
    <source>
        <dbReference type="ARBA" id="ARBA00022676"/>
    </source>
</evidence>
<dbReference type="InterPro" id="IPR002638">
    <property type="entry name" value="Quinolinate_PRibosylTrfase_C"/>
</dbReference>
<dbReference type="GO" id="GO:0009435">
    <property type="term" value="P:NAD+ biosynthetic process"/>
    <property type="evidence" value="ECO:0007669"/>
    <property type="project" value="UniProtKB-UniPathway"/>
</dbReference>
<dbReference type="InterPro" id="IPR036068">
    <property type="entry name" value="Nicotinate_pribotase-like_C"/>
</dbReference>
<comment type="function">
    <text evidence="1">Involved in the catabolism of quinolinic acid (QA).</text>
</comment>
<evidence type="ECO:0000256" key="1">
    <source>
        <dbReference type="ARBA" id="ARBA00003237"/>
    </source>
</evidence>
<dbReference type="Gene3D" id="3.20.20.70">
    <property type="entry name" value="Aldolase class I"/>
    <property type="match status" value="1"/>
</dbReference>
<evidence type="ECO:0000256" key="2">
    <source>
        <dbReference type="ARBA" id="ARBA00004893"/>
    </source>
</evidence>
<dbReference type="Pfam" id="PF02749">
    <property type="entry name" value="QRPTase_N"/>
    <property type="match status" value="1"/>
</dbReference>
<evidence type="ECO:0000313" key="12">
    <source>
        <dbReference type="EMBL" id="STP09483.1"/>
    </source>
</evidence>
<feature type="domain" description="Quinolinate phosphoribosyl transferase N-terminal" evidence="11">
    <location>
        <begin position="24"/>
        <end position="103"/>
    </location>
</feature>
<dbReference type="GO" id="GO:0005737">
    <property type="term" value="C:cytoplasm"/>
    <property type="evidence" value="ECO:0007669"/>
    <property type="project" value="TreeGrafter"/>
</dbReference>
<evidence type="ECO:0000256" key="4">
    <source>
        <dbReference type="ARBA" id="ARBA00011944"/>
    </source>
</evidence>
<dbReference type="FunFam" id="3.20.20.70:FF:000030">
    <property type="entry name" value="Nicotinate-nucleotide pyrophosphorylase, carboxylating"/>
    <property type="match status" value="1"/>
</dbReference>
<dbReference type="RefSeq" id="WP_115026172.1">
    <property type="nucleotide sequence ID" value="NZ_UGHZ01000001.1"/>
</dbReference>
<evidence type="ECO:0000256" key="7">
    <source>
        <dbReference type="ARBA" id="ARBA00022679"/>
    </source>
</evidence>
<dbReference type="SUPFAM" id="SSF51690">
    <property type="entry name" value="Nicotinate/Quinolinate PRTase C-terminal domain-like"/>
    <property type="match status" value="1"/>
</dbReference>
<comment type="pathway">
    <text evidence="2">Cofactor biosynthesis; NAD(+) biosynthesis; nicotinate D-ribonucleotide from quinolinate: step 1/1.</text>
</comment>
<dbReference type="PANTHER" id="PTHR32179:SF3">
    <property type="entry name" value="NICOTINATE-NUCLEOTIDE PYROPHOSPHORYLASE [CARBOXYLATING]"/>
    <property type="match status" value="1"/>
</dbReference>
<feature type="domain" description="Quinolinate phosphoribosyl transferase C-terminal" evidence="10">
    <location>
        <begin position="105"/>
        <end position="273"/>
    </location>
</feature>
<evidence type="ECO:0000259" key="10">
    <source>
        <dbReference type="Pfam" id="PF01729"/>
    </source>
</evidence>
<dbReference type="UniPathway" id="UPA00253">
    <property type="reaction ID" value="UER00331"/>
</dbReference>
<dbReference type="InterPro" id="IPR037128">
    <property type="entry name" value="Quinolinate_PRibosylTase_N_sf"/>
</dbReference>
<keyword evidence="5" id="KW-0662">Pyridine nucleotide biosynthesis</keyword>
<dbReference type="NCBIfam" id="TIGR00078">
    <property type="entry name" value="nadC"/>
    <property type="match status" value="1"/>
</dbReference>
<dbReference type="InterPro" id="IPR022412">
    <property type="entry name" value="Quinolinate_PRibosylTrfase_N"/>
</dbReference>
<dbReference type="PANTHER" id="PTHR32179">
    <property type="entry name" value="NICOTINATE-NUCLEOTIDE PYROPHOSPHORYLASE [CARBOXYLATING]"/>
    <property type="match status" value="1"/>
</dbReference>
<evidence type="ECO:0000259" key="11">
    <source>
        <dbReference type="Pfam" id="PF02749"/>
    </source>
</evidence>
<dbReference type="EC" id="2.4.2.19" evidence="4"/>
<dbReference type="InterPro" id="IPR004393">
    <property type="entry name" value="NadC"/>
</dbReference>
<evidence type="ECO:0000256" key="5">
    <source>
        <dbReference type="ARBA" id="ARBA00022642"/>
    </source>
</evidence>
<dbReference type="PIRSF" id="PIRSF006250">
    <property type="entry name" value="NadC_ModD"/>
    <property type="match status" value="1"/>
</dbReference>
<gene>
    <name evidence="12" type="primary">nadC</name>
    <name evidence="12" type="ORF">NCTC12221_00927</name>
</gene>
<dbReference type="SUPFAM" id="SSF54675">
    <property type="entry name" value="Nicotinate/Quinolinate PRTase N-terminal domain-like"/>
    <property type="match status" value="1"/>
</dbReference>
<dbReference type="AlphaFoldDB" id="A0A377JPG7"/>
<reference evidence="12 13" key="1">
    <citation type="submission" date="2018-06" db="EMBL/GenBank/DDBJ databases">
        <authorList>
            <consortium name="Pathogen Informatics"/>
            <person name="Doyle S."/>
        </authorList>
    </citation>
    <scope>NUCLEOTIDE SEQUENCE [LARGE SCALE GENOMIC DNA]</scope>
    <source>
        <strain evidence="12 13">NCTC12221</strain>
    </source>
</reference>
<organism evidence="12 13">
    <name type="scientific">Helicobacter cinaedi</name>
    <dbReference type="NCBI Taxonomy" id="213"/>
    <lineage>
        <taxon>Bacteria</taxon>
        <taxon>Pseudomonadati</taxon>
        <taxon>Campylobacterota</taxon>
        <taxon>Epsilonproteobacteria</taxon>
        <taxon>Campylobacterales</taxon>
        <taxon>Helicobacteraceae</taxon>
        <taxon>Helicobacter</taxon>
    </lineage>
</organism>
<dbReference type="InterPro" id="IPR027277">
    <property type="entry name" value="NadC/ModD"/>
</dbReference>
<accession>A0A377JPG7</accession>
<evidence type="ECO:0000313" key="13">
    <source>
        <dbReference type="Proteomes" id="UP000255335"/>
    </source>
</evidence>
<comment type="similarity">
    <text evidence="3 9">Belongs to the NadC/ModD family.</text>
</comment>
<name>A0A377JPG7_9HELI</name>